<dbReference type="EMBL" id="MJBS01000068">
    <property type="protein sequence ID" value="OHE96549.1"/>
    <property type="molecule type" value="Genomic_DNA"/>
</dbReference>
<evidence type="ECO:0000313" key="2">
    <source>
        <dbReference type="EMBL" id="OHE96549.1"/>
    </source>
</evidence>
<gene>
    <name evidence="2" type="ORF">CORC01_08147</name>
</gene>
<evidence type="ECO:0000256" key="1">
    <source>
        <dbReference type="SAM" id="MobiDB-lite"/>
    </source>
</evidence>
<comment type="caution">
    <text evidence="2">The sequence shown here is derived from an EMBL/GenBank/DDBJ whole genome shotgun (WGS) entry which is preliminary data.</text>
</comment>
<proteinExistence type="predicted"/>
<dbReference type="RefSeq" id="XP_022473706.1">
    <property type="nucleotide sequence ID" value="XM_022619782.1"/>
</dbReference>
<accession>A0A1G4B534</accession>
<reference evidence="2 3" key="1">
    <citation type="submission" date="2016-09" db="EMBL/GenBank/DDBJ databases">
        <authorList>
            <person name="Capua I."/>
            <person name="De Benedictis P."/>
            <person name="Joannis T."/>
            <person name="Lombin L.H."/>
            <person name="Cattoli G."/>
        </authorList>
    </citation>
    <scope>NUCLEOTIDE SEQUENCE [LARGE SCALE GENOMIC DNA]</scope>
    <source>
        <strain evidence="2 3">IMI 309357</strain>
    </source>
</reference>
<feature type="compositionally biased region" description="Polar residues" evidence="1">
    <location>
        <begin position="87"/>
        <end position="97"/>
    </location>
</feature>
<feature type="non-terminal residue" evidence="2">
    <location>
        <position position="1"/>
    </location>
</feature>
<protein>
    <submittedName>
        <fullName evidence="2">Uncharacterized protein</fullName>
    </submittedName>
</protein>
<organism evidence="2 3">
    <name type="scientific">Colletotrichum orchidophilum</name>
    <dbReference type="NCBI Taxonomy" id="1209926"/>
    <lineage>
        <taxon>Eukaryota</taxon>
        <taxon>Fungi</taxon>
        <taxon>Dikarya</taxon>
        <taxon>Ascomycota</taxon>
        <taxon>Pezizomycotina</taxon>
        <taxon>Sordariomycetes</taxon>
        <taxon>Hypocreomycetidae</taxon>
        <taxon>Glomerellales</taxon>
        <taxon>Glomerellaceae</taxon>
        <taxon>Colletotrichum</taxon>
    </lineage>
</organism>
<dbReference type="Proteomes" id="UP000176998">
    <property type="component" value="Unassembled WGS sequence"/>
</dbReference>
<dbReference type="AlphaFoldDB" id="A0A1G4B534"/>
<dbReference type="GeneID" id="34561292"/>
<keyword evidence="3" id="KW-1185">Reference proteome</keyword>
<evidence type="ECO:0000313" key="3">
    <source>
        <dbReference type="Proteomes" id="UP000176998"/>
    </source>
</evidence>
<name>A0A1G4B534_9PEZI</name>
<sequence>WTLKSCSGAVHLHRNSISLTDTPVNGSTYSISVTSLQHVPSRLIRPQSQLTIAPLPPRTMPRTPSGTAGITRPKAASRFVSVGSPPNKITRNKQQWIQGRPERICP</sequence>
<feature type="region of interest" description="Disordered" evidence="1">
    <location>
        <begin position="53"/>
        <end position="106"/>
    </location>
</feature>